<dbReference type="Proteomes" id="UP000596660">
    <property type="component" value="Unplaced"/>
</dbReference>
<accession>A0A803N3V2</accession>
<dbReference type="AlphaFoldDB" id="A0A803N3V2"/>
<protein>
    <submittedName>
        <fullName evidence="1">Uncharacterized protein</fullName>
    </submittedName>
</protein>
<reference evidence="1" key="2">
    <citation type="submission" date="2021-03" db="UniProtKB">
        <authorList>
            <consortium name="EnsemblPlants"/>
        </authorList>
    </citation>
    <scope>IDENTIFICATION</scope>
</reference>
<evidence type="ECO:0000313" key="2">
    <source>
        <dbReference type="Proteomes" id="UP000596660"/>
    </source>
</evidence>
<name>A0A803N3V2_CHEQI</name>
<evidence type="ECO:0000313" key="1">
    <source>
        <dbReference type="EnsemblPlants" id="AUR62040023-RA:cds"/>
    </source>
</evidence>
<dbReference type="EnsemblPlants" id="AUR62040023-RA">
    <property type="protein sequence ID" value="AUR62040023-RA:cds"/>
    <property type="gene ID" value="AUR62040023"/>
</dbReference>
<proteinExistence type="predicted"/>
<organism evidence="1 2">
    <name type="scientific">Chenopodium quinoa</name>
    <name type="common">Quinoa</name>
    <dbReference type="NCBI Taxonomy" id="63459"/>
    <lineage>
        <taxon>Eukaryota</taxon>
        <taxon>Viridiplantae</taxon>
        <taxon>Streptophyta</taxon>
        <taxon>Embryophyta</taxon>
        <taxon>Tracheophyta</taxon>
        <taxon>Spermatophyta</taxon>
        <taxon>Magnoliopsida</taxon>
        <taxon>eudicotyledons</taxon>
        <taxon>Gunneridae</taxon>
        <taxon>Pentapetalae</taxon>
        <taxon>Caryophyllales</taxon>
        <taxon>Chenopodiaceae</taxon>
        <taxon>Chenopodioideae</taxon>
        <taxon>Atripliceae</taxon>
        <taxon>Chenopodium</taxon>
    </lineage>
</organism>
<keyword evidence="2" id="KW-1185">Reference proteome</keyword>
<sequence>MLLVVFEGTSGIDNKYTTVQFTGEEAPVQAYYSTRKSETEVLMVLHSMTYRVKRERAASTAPCAYMSGDASHDFLSIGDEHGEKMSLLALWIKAHTGKNGSFLPGTVTEDFLEDEAFELTMHGGEIPDRPIGYELGVRKSDIYGVHALLRKDGSRRIKQRTDMCPYNPNYNDPAKGPNTYQLPEHLPFCKQEECSSICIHELILEMQCLL</sequence>
<reference evidence="1" key="1">
    <citation type="journal article" date="2017" name="Nature">
        <title>The genome of Chenopodium quinoa.</title>
        <authorList>
            <person name="Jarvis D.E."/>
            <person name="Ho Y.S."/>
            <person name="Lightfoot D.J."/>
            <person name="Schmoeckel S.M."/>
            <person name="Li B."/>
            <person name="Borm T.J.A."/>
            <person name="Ohyanagi H."/>
            <person name="Mineta K."/>
            <person name="Michell C.T."/>
            <person name="Saber N."/>
            <person name="Kharbatia N.M."/>
            <person name="Rupper R.R."/>
            <person name="Sharp A.R."/>
            <person name="Dally N."/>
            <person name="Boughton B.A."/>
            <person name="Woo Y.H."/>
            <person name="Gao G."/>
            <person name="Schijlen E.G.W.M."/>
            <person name="Guo X."/>
            <person name="Momin A.A."/>
            <person name="Negrao S."/>
            <person name="Al-Babili S."/>
            <person name="Gehring C."/>
            <person name="Roessner U."/>
            <person name="Jung C."/>
            <person name="Murphy K."/>
            <person name="Arold S.T."/>
            <person name="Gojobori T."/>
            <person name="van der Linden C.G."/>
            <person name="van Loo E.N."/>
            <person name="Jellen E.N."/>
            <person name="Maughan P.J."/>
            <person name="Tester M."/>
        </authorList>
    </citation>
    <scope>NUCLEOTIDE SEQUENCE [LARGE SCALE GENOMIC DNA]</scope>
    <source>
        <strain evidence="1">cv. PI 614886</strain>
    </source>
</reference>
<dbReference type="Gramene" id="AUR62040023-RA">
    <property type="protein sequence ID" value="AUR62040023-RA:cds"/>
    <property type="gene ID" value="AUR62040023"/>
</dbReference>